<feature type="non-terminal residue" evidence="2">
    <location>
        <position position="422"/>
    </location>
</feature>
<dbReference type="SUPFAM" id="SSF53649">
    <property type="entry name" value="Alkaline phosphatase-like"/>
    <property type="match status" value="1"/>
</dbReference>
<dbReference type="EMBL" id="DS469588">
    <property type="protein sequence ID" value="EDO40636.1"/>
    <property type="molecule type" value="Genomic_DNA"/>
</dbReference>
<feature type="signal peptide" evidence="1">
    <location>
        <begin position="1"/>
        <end position="20"/>
    </location>
</feature>
<gene>
    <name evidence="2" type="ORF">NEMVEDRAFT_v1g106597</name>
</gene>
<keyword evidence="1" id="KW-0732">Signal</keyword>
<dbReference type="PhylomeDB" id="A7S6K6"/>
<dbReference type="InterPro" id="IPR017850">
    <property type="entry name" value="Alkaline_phosphatase_core_sf"/>
</dbReference>
<dbReference type="eggNOG" id="KOG2645">
    <property type="taxonomic scope" value="Eukaryota"/>
</dbReference>
<dbReference type="Proteomes" id="UP000001593">
    <property type="component" value="Unassembled WGS sequence"/>
</dbReference>
<dbReference type="AlphaFoldDB" id="A7S6K6"/>
<dbReference type="InParanoid" id="A7S6K6"/>
<evidence type="ECO:0000313" key="3">
    <source>
        <dbReference type="Proteomes" id="UP000001593"/>
    </source>
</evidence>
<dbReference type="HOGENOM" id="CLU_017594_1_2_1"/>
<dbReference type="GO" id="GO:0016787">
    <property type="term" value="F:hydrolase activity"/>
    <property type="evidence" value="ECO:0000318"/>
    <property type="project" value="GO_Central"/>
</dbReference>
<dbReference type="PANTHER" id="PTHR10151:SF120">
    <property type="entry name" value="BIS(5'-ADENOSYL)-TRIPHOSPHATASE"/>
    <property type="match status" value="1"/>
</dbReference>
<protein>
    <submittedName>
        <fullName evidence="2">Uncharacterized protein</fullName>
    </submittedName>
</protein>
<feature type="chain" id="PRO_5002715073" evidence="1">
    <location>
        <begin position="21"/>
        <end position="422"/>
    </location>
</feature>
<evidence type="ECO:0000313" key="2">
    <source>
        <dbReference type="EMBL" id="EDO40636.1"/>
    </source>
</evidence>
<dbReference type="OMA" id="XININSG"/>
<dbReference type="PANTHER" id="PTHR10151">
    <property type="entry name" value="ECTONUCLEOTIDE PYROPHOSPHATASE/PHOSPHODIESTERASE"/>
    <property type="match status" value="1"/>
</dbReference>
<dbReference type="Pfam" id="PF01663">
    <property type="entry name" value="Phosphodiest"/>
    <property type="match status" value="1"/>
</dbReference>
<proteinExistence type="predicted"/>
<evidence type="ECO:0000256" key="1">
    <source>
        <dbReference type="SAM" id="SignalP"/>
    </source>
</evidence>
<sequence length="422" mass="49367">MYVIPHCIFGVLLLVLSTSGVRDQTSKRYPLIVVSSDGLGWQFVSGNLTDTPNFDYLAETGVWAKNMLTVNPTTTFPTHTTFVTGLWPESHGIVANDFYDPLYDETFHIETDCTNFDPKFYNESEPIWLTMEKRGRKSATYFWPSSTSYERRPSFFADHFDWFNDPYWNRIETAIKWLKSEQPPELLLLYFEQTDYDGHKYGPNSKEYLRSVETTDRHAVGYLITQLRMNGLLEKVNLMVLSDHGMVETSSERQIDVFRYVSSHLYHEPGMWVKPELVGSVYKELQGIPHAKVSRVTVYLRKDVPEEYHSRNNRRYPPLFLDVEMGWSERYEWYSKYHEGTWTRGNHGWAPNEELAALFYARGPSFKEGYYANRSLRAVDLYPLMCHLLDMEPLPNNGSLDNMMDLLREPEPETVTEQPIER</sequence>
<organism evidence="2 3">
    <name type="scientific">Nematostella vectensis</name>
    <name type="common">Starlet sea anemone</name>
    <dbReference type="NCBI Taxonomy" id="45351"/>
    <lineage>
        <taxon>Eukaryota</taxon>
        <taxon>Metazoa</taxon>
        <taxon>Cnidaria</taxon>
        <taxon>Anthozoa</taxon>
        <taxon>Hexacorallia</taxon>
        <taxon>Actiniaria</taxon>
        <taxon>Edwardsiidae</taxon>
        <taxon>Nematostella</taxon>
    </lineage>
</organism>
<dbReference type="InterPro" id="IPR002591">
    <property type="entry name" value="Phosphodiest/P_Trfase"/>
</dbReference>
<keyword evidence="3" id="KW-1185">Reference proteome</keyword>
<dbReference type="Gene3D" id="3.40.720.10">
    <property type="entry name" value="Alkaline Phosphatase, subunit A"/>
    <property type="match status" value="1"/>
</dbReference>
<reference evidence="2 3" key="1">
    <citation type="journal article" date="2007" name="Science">
        <title>Sea anemone genome reveals ancestral eumetazoan gene repertoire and genomic organization.</title>
        <authorList>
            <person name="Putnam N.H."/>
            <person name="Srivastava M."/>
            <person name="Hellsten U."/>
            <person name="Dirks B."/>
            <person name="Chapman J."/>
            <person name="Salamov A."/>
            <person name="Terry A."/>
            <person name="Shapiro H."/>
            <person name="Lindquist E."/>
            <person name="Kapitonov V.V."/>
            <person name="Jurka J."/>
            <person name="Genikhovich G."/>
            <person name="Grigoriev I.V."/>
            <person name="Lucas S.M."/>
            <person name="Steele R.E."/>
            <person name="Finnerty J.R."/>
            <person name="Technau U."/>
            <person name="Martindale M.Q."/>
            <person name="Rokhsar D.S."/>
        </authorList>
    </citation>
    <scope>NUCLEOTIDE SEQUENCE [LARGE SCALE GENOMIC DNA]</scope>
    <source>
        <strain evidence="3">CH2 X CH6</strain>
    </source>
</reference>
<accession>A7S6K6</accession>
<dbReference type="CDD" id="cd16018">
    <property type="entry name" value="Enpp"/>
    <property type="match status" value="1"/>
</dbReference>
<name>A7S6K6_NEMVE</name>